<organism evidence="9 10">
    <name type="scientific">Pseudomonas retamae</name>
    <dbReference type="NCBI Taxonomy" id="702110"/>
    <lineage>
        <taxon>Bacteria</taxon>
        <taxon>Pseudomonadati</taxon>
        <taxon>Pseudomonadota</taxon>
        <taxon>Gammaproteobacteria</taxon>
        <taxon>Pseudomonadales</taxon>
        <taxon>Pseudomonadaceae</taxon>
        <taxon>Pseudomonas</taxon>
    </lineage>
</organism>
<dbReference type="InterPro" id="IPR029487">
    <property type="entry name" value="NEL_dom"/>
</dbReference>
<dbReference type="PROSITE" id="PS51450">
    <property type="entry name" value="LRR"/>
    <property type="match status" value="1"/>
</dbReference>
<dbReference type="Proteomes" id="UP001605918">
    <property type="component" value="Unassembled WGS sequence"/>
</dbReference>
<dbReference type="PANTHER" id="PTHR48051:SF1">
    <property type="entry name" value="RAS SUPPRESSOR PROTEIN 1"/>
    <property type="match status" value="1"/>
</dbReference>
<dbReference type="PANTHER" id="PTHR48051">
    <property type="match status" value="1"/>
</dbReference>
<dbReference type="InterPro" id="IPR032675">
    <property type="entry name" value="LRR_dom_sf"/>
</dbReference>
<dbReference type="InterPro" id="IPR003591">
    <property type="entry name" value="Leu-rich_rpt_typical-subtyp"/>
</dbReference>
<dbReference type="PROSITE" id="PS52053">
    <property type="entry name" value="NEL"/>
    <property type="match status" value="1"/>
</dbReference>
<keyword evidence="6" id="KW-0964">Secreted</keyword>
<gene>
    <name evidence="9" type="ORF">ACGSLL_09675</name>
</gene>
<comment type="caution">
    <text evidence="9">The sequence shown here is derived from an EMBL/GenBank/DDBJ whole genome shotgun (WGS) entry which is preliminary data.</text>
</comment>
<name>A0ABW7D9N1_9PSED</name>
<evidence type="ECO:0000256" key="3">
    <source>
        <dbReference type="ARBA" id="ARBA00022614"/>
    </source>
</evidence>
<protein>
    <recommendedName>
        <fullName evidence="2">RING-type E3 ubiquitin transferase</fullName>
        <ecNumber evidence="2">2.3.2.27</ecNumber>
    </recommendedName>
</protein>
<dbReference type="SUPFAM" id="SSF52058">
    <property type="entry name" value="L domain-like"/>
    <property type="match status" value="2"/>
</dbReference>
<feature type="active site" description="Glycyl thioester intermediate" evidence="6">
    <location>
        <position position="1318"/>
    </location>
</feature>
<keyword evidence="4" id="KW-0677">Repeat</keyword>
<keyword evidence="10" id="KW-1185">Reference proteome</keyword>
<proteinExistence type="inferred from homology"/>
<feature type="domain" description="NEL" evidence="8">
    <location>
        <begin position="1231"/>
        <end position="1544"/>
    </location>
</feature>
<evidence type="ECO:0000259" key="8">
    <source>
        <dbReference type="PROSITE" id="PS52053"/>
    </source>
</evidence>
<evidence type="ECO:0000256" key="2">
    <source>
        <dbReference type="ARBA" id="ARBA00012483"/>
    </source>
</evidence>
<dbReference type="InterPro" id="IPR001611">
    <property type="entry name" value="Leu-rich_rpt"/>
</dbReference>
<dbReference type="Gene3D" id="1.20.58.360">
    <property type="entry name" value="Shigella T3SS effector IpaH defines"/>
    <property type="match status" value="1"/>
</dbReference>
<evidence type="ECO:0000256" key="4">
    <source>
        <dbReference type="ARBA" id="ARBA00022737"/>
    </source>
</evidence>
<keyword evidence="6" id="KW-0833">Ubl conjugation pathway</keyword>
<comment type="PTM">
    <text evidence="6">Ubiquitinated in the presence of host E1 ubiquitin-activating enzyme, E2 ubiquitin-conjugating enzyme and ubiquitin.</text>
</comment>
<feature type="region of interest" description="Disordered" evidence="7">
    <location>
        <begin position="1"/>
        <end position="78"/>
    </location>
</feature>
<evidence type="ECO:0000256" key="7">
    <source>
        <dbReference type="SAM" id="MobiDB-lite"/>
    </source>
</evidence>
<comment type="catalytic activity">
    <reaction evidence="1">
        <text>S-ubiquitinyl-[E2 ubiquitin-conjugating enzyme]-L-cysteine + [acceptor protein]-L-lysine = [E2 ubiquitin-conjugating enzyme]-L-cysteine + N(6)-ubiquitinyl-[acceptor protein]-L-lysine.</text>
        <dbReference type="EC" id="2.3.2.27"/>
    </reaction>
</comment>
<feature type="compositionally biased region" description="Low complexity" evidence="7">
    <location>
        <begin position="17"/>
        <end position="36"/>
    </location>
</feature>
<dbReference type="EC" id="2.3.2.27" evidence="2"/>
<reference evidence="9 10" key="1">
    <citation type="submission" date="2024-10" db="EMBL/GenBank/DDBJ databases">
        <title>Whole genome of Pseudomonas sp Strain RB5.</title>
        <authorList>
            <person name="Selami N."/>
        </authorList>
    </citation>
    <scope>NUCLEOTIDE SEQUENCE [LARGE SCALE GENOMIC DNA]</scope>
    <source>
        <strain evidence="9 10">RB5</strain>
    </source>
</reference>
<dbReference type="EMBL" id="JBIEIL010000004">
    <property type="protein sequence ID" value="MFG6204633.1"/>
    <property type="molecule type" value="Genomic_DNA"/>
</dbReference>
<evidence type="ECO:0000256" key="5">
    <source>
        <dbReference type="ARBA" id="ARBA00023026"/>
    </source>
</evidence>
<keyword evidence="6" id="KW-0832">Ubl conjugation</keyword>
<evidence type="ECO:0000313" key="10">
    <source>
        <dbReference type="Proteomes" id="UP001605918"/>
    </source>
</evidence>
<keyword evidence="6" id="KW-1035">Host cytoplasm</keyword>
<keyword evidence="6" id="KW-0808">Transferase</keyword>
<dbReference type="InterPro" id="IPR050216">
    <property type="entry name" value="LRR_domain-containing"/>
</dbReference>
<accession>A0ABW7D9N1</accession>
<dbReference type="Pfam" id="PF14496">
    <property type="entry name" value="NEL"/>
    <property type="match status" value="1"/>
</dbReference>
<dbReference type="RefSeq" id="WP_394505290.1">
    <property type="nucleotide sequence ID" value="NZ_JBIEIL010000004.1"/>
</dbReference>
<evidence type="ECO:0000313" key="9">
    <source>
        <dbReference type="EMBL" id="MFG6204633.1"/>
    </source>
</evidence>
<sequence length="1546" mass="170429">MPIKSPPKGNISGNTHVRPTPTPDVTTPRTDTIVRPGFDSLGLPAQSSRPAGAGDADLDAITPAPTVTVHPSTTPNETPRAAILSLEDYRVMAAVGLPAVNAEGLRLFKGRQYVDVAEIGTVQVAQDTDSGLFRARLPSESKASGPFLLRDPDSGLWHPLEDFEPITFALSNSRLAAFRTNLQLHNVEPGSDGLHRFDGKLYAQIDNHAYQVLHDPDASTPVASVMRIVRSEDPVARDQANLYVATRPGRSEPVVFDTIQGWVGTTVAGAGGMMRGDGADAPVRSGMRERLSQALNRLRSPQSRARKLFPDHTDEEISRFIKSLGDDVAGGLTQRESAYKSLKIELNAWLRQSANAAPPGTSPIHAQQIAQSLKRCWRHQSGAILWLEAGNGTLPALQADFSHVRQLTLQSVAWSEAAGIFLSNFSGLEGLHISGSTLATLPASLARMSSLNSLDLSSNRIVLNEQTTAELGSLSKLKHLDLSDNPLGQTPDFSAMPDLKTLNLSNAQLDQWPAGLHQQSRLTHLDLRNNRLSAVPEANLNPPTDQFEALARINSVTLLEGNPFPPGYWTKLEDFWQRVATDQPELGNSALADAFRLPSDMPETPDVKRVYPNQNPQQLRAFLLALNDDGKAQLARRVAALDSLESQLESYVNSGQTDTSAPDTPARVQARRAADVIKACWLDSTHTLRLPMLKAPLPPLSADFSHVKSLFINAATWSGDADTFLSGFASLERLVINHCAMKRLPAPIAAMHNLVDLDLASNRLHLKEDSAALISAMSQLEAINLSDNSALGSTPDFSAMTRVRQVLLNNTGIDQWPSGLQDKAELIMLDLSNNRLKEVPPTLLDPPADQLLTIARINAATALNGNRFAAGYGKKFDAFWQRVSTVAPDLLAHPNFDSDNSLARRYQRLFPGKNMKQCREYLWSLDADVVVTKVRSLEREFKALKRQLDDWVFSGGGNLGGYIRADQLALNAQTRPDRVTASNRIISCWRRETSQKLAHDRTPIGLELDLSGLRLPSLPDIDVDFTHVGSLRLRNMNLSTSPEGFLTRFRHIRWLDLGLNQLRELPPAIGEMHGLTRLSLERNHITLTADTARVLAGRTTLRALELQGNRQLGIVPDLSQIIDLRSVSLAHTGIDTFPSGLIHQPLLDTIELNSNRITEIPDAVIAPPNDQLANTVRINNITDISNNPLSDATYSRLINYRSRLRAAGTPLTGLRNIIDTASARPPPFRLAPADPIVRWTAGFTEKQLTTRTRQWQTLRDQARSDGLFNTLERLKHTSTGHQELQARVWRLIDSITENTPQSERLRNEVFDRAGEAACCDRAAFTFANLEVLSMMHSAVARAGDKTQGPELFKLNRALFRLHEVDKIASADIAQREAAIAAARTPHEAANMPPPHVPEEIEIRLFYRHGLKDRLQLPGQPEEMGFAHLAGVSKAQLDNAYQTVIARNNSAEEFQALVSKEFWQTYLTTHYQEVFETQRQPFQDRQAALDDSFNANELSFADYDAQSKTMQAEWMIEEAALIEKLSRQELAQYKASGIDEEAAGTSA</sequence>
<evidence type="ECO:0000256" key="1">
    <source>
        <dbReference type="ARBA" id="ARBA00000900"/>
    </source>
</evidence>
<keyword evidence="5" id="KW-0843">Virulence</keyword>
<dbReference type="SMART" id="SM00369">
    <property type="entry name" value="LRR_TYP"/>
    <property type="match status" value="7"/>
</dbReference>
<comment type="similarity">
    <text evidence="6">Belongs to the LRR-containing bacterial E3 ligase family.</text>
</comment>
<evidence type="ECO:0000256" key="6">
    <source>
        <dbReference type="PROSITE-ProRule" id="PRU01398"/>
    </source>
</evidence>
<dbReference type="SMART" id="SM00364">
    <property type="entry name" value="LRR_BAC"/>
    <property type="match status" value="6"/>
</dbReference>
<keyword evidence="3" id="KW-0433">Leucine-rich repeat</keyword>
<dbReference type="Gene3D" id="3.80.10.10">
    <property type="entry name" value="Ribonuclease Inhibitor"/>
    <property type="match status" value="3"/>
</dbReference>